<keyword evidence="2" id="KW-1185">Reference proteome</keyword>
<proteinExistence type="predicted"/>
<evidence type="ECO:0000313" key="2">
    <source>
        <dbReference type="Proteomes" id="UP000190774"/>
    </source>
</evidence>
<protein>
    <submittedName>
        <fullName evidence="1">Uncharacterized protein</fullName>
    </submittedName>
</protein>
<organism evidence="1 2">
    <name type="scientific">Prosthecobacter debontii</name>
    <dbReference type="NCBI Taxonomy" id="48467"/>
    <lineage>
        <taxon>Bacteria</taxon>
        <taxon>Pseudomonadati</taxon>
        <taxon>Verrucomicrobiota</taxon>
        <taxon>Verrucomicrobiia</taxon>
        <taxon>Verrucomicrobiales</taxon>
        <taxon>Verrucomicrobiaceae</taxon>
        <taxon>Prosthecobacter</taxon>
    </lineage>
</organism>
<accession>A0A1T4YAG5</accession>
<name>A0A1T4YAG5_9BACT</name>
<reference evidence="2" key="1">
    <citation type="submission" date="2017-02" db="EMBL/GenBank/DDBJ databases">
        <authorList>
            <person name="Varghese N."/>
            <person name="Submissions S."/>
        </authorList>
    </citation>
    <scope>NUCLEOTIDE SEQUENCE [LARGE SCALE GENOMIC DNA]</scope>
    <source>
        <strain evidence="2">ATCC 700200</strain>
    </source>
</reference>
<dbReference type="EMBL" id="FUYE01000008">
    <property type="protein sequence ID" value="SKA98518.1"/>
    <property type="molecule type" value="Genomic_DNA"/>
</dbReference>
<sequence>MTLESNTRRMPNKTLVPTAGAALSAMLRRAFIVAFVASTVFAADALDATKVPRSFSEIVDSNPSATFVRCHDHPDIVAVYCEQEPEWWGRLSVYQRSGDAVDWQYSYPDSYEEFRGHYVVRFRWIPLRQAEKPVLEVIESTHMGNGSLCLWELRGRTLRLLLETTVRGRFWDPPAAFRVPETGEARFEGDHLAVDYQRPAGEEFDRIHLTGSIQISDIEGKAMPSRRFQQVCRWDPAKRIFSAQAPTSP</sequence>
<dbReference type="AlphaFoldDB" id="A0A1T4YAG5"/>
<dbReference type="Proteomes" id="UP000190774">
    <property type="component" value="Unassembled WGS sequence"/>
</dbReference>
<evidence type="ECO:0000313" key="1">
    <source>
        <dbReference type="EMBL" id="SKA98518.1"/>
    </source>
</evidence>
<gene>
    <name evidence="1" type="ORF">SAMN02745166_02779</name>
</gene>